<feature type="domain" description="Fucolectin tachylectin-4 pentraxin-1" evidence="9">
    <location>
        <begin position="15"/>
        <end position="159"/>
    </location>
</feature>
<feature type="chain" id="PRO_5021260195" description="Fucolectin tachylectin-4 pentraxin-1 domain-containing protein" evidence="8">
    <location>
        <begin position="20"/>
        <end position="314"/>
    </location>
</feature>
<dbReference type="SUPFAM" id="SSF49785">
    <property type="entry name" value="Galactose-binding domain-like"/>
    <property type="match status" value="2"/>
</dbReference>
<protein>
    <recommendedName>
        <fullName evidence="9">Fucolectin tachylectin-4 pentraxin-1 domain-containing protein</fullName>
    </recommendedName>
</protein>
<dbReference type="Gene3D" id="2.60.120.260">
    <property type="entry name" value="Galactose-binding domain-like"/>
    <property type="match status" value="2"/>
</dbReference>
<evidence type="ECO:0000259" key="9">
    <source>
        <dbReference type="SMART" id="SM00607"/>
    </source>
</evidence>
<dbReference type="GO" id="GO:0042806">
    <property type="term" value="F:fucose binding"/>
    <property type="evidence" value="ECO:0007669"/>
    <property type="project" value="UniProtKB-ARBA"/>
</dbReference>
<reference evidence="11" key="3">
    <citation type="journal article" date="2014" name="Nature">
        <title>Elephant shark genome provides unique insights into gnathostome evolution.</title>
        <authorList>
            <consortium name="International Elephant Shark Genome Sequencing Consortium"/>
            <person name="Venkatesh B."/>
            <person name="Lee A.P."/>
            <person name="Ravi V."/>
            <person name="Maurya A.K."/>
            <person name="Lian M.M."/>
            <person name="Swann J.B."/>
            <person name="Ohta Y."/>
            <person name="Flajnik M.F."/>
            <person name="Sutoh Y."/>
            <person name="Kasahara M."/>
            <person name="Hoon S."/>
            <person name="Gangu V."/>
            <person name="Roy S.W."/>
            <person name="Irimia M."/>
            <person name="Korzh V."/>
            <person name="Kondrychyn I."/>
            <person name="Lim Z.W."/>
            <person name="Tay B.H."/>
            <person name="Tohari S."/>
            <person name="Kong K.W."/>
            <person name="Ho S."/>
            <person name="Lorente-Galdos B."/>
            <person name="Quilez J."/>
            <person name="Marques-Bonet T."/>
            <person name="Raney B.J."/>
            <person name="Ingham P.W."/>
            <person name="Tay A."/>
            <person name="Hillier L.W."/>
            <person name="Minx P."/>
            <person name="Boehm T."/>
            <person name="Wilson R.K."/>
            <person name="Brenner S."/>
            <person name="Warren W.C."/>
        </authorList>
    </citation>
    <scope>NUCLEOTIDE SEQUENCE [LARGE SCALE GENOMIC DNA]</scope>
</reference>
<accession>A0A4W3GKR1</accession>
<evidence type="ECO:0000256" key="6">
    <source>
        <dbReference type="ARBA" id="ARBA00022837"/>
    </source>
</evidence>
<evidence type="ECO:0000256" key="1">
    <source>
        <dbReference type="ARBA" id="ARBA00002219"/>
    </source>
</evidence>
<comment type="subunit">
    <text evidence="3">Homotrimer.</text>
</comment>
<dbReference type="SMART" id="SM00607">
    <property type="entry name" value="FTP"/>
    <property type="match status" value="2"/>
</dbReference>
<comment type="function">
    <text evidence="1">Acts as a defensive agent. Recognizes blood group fucosylated oligosaccharides including A, B, H and Lewis B-type antigens. Does not recognize Lewis A antigen and has low affinity for monovalent haptens.</text>
</comment>
<dbReference type="InterPro" id="IPR008979">
    <property type="entry name" value="Galactose-bd-like_sf"/>
</dbReference>
<sequence>MQVVTIFFLILPLVPENIALKGTATQSSIRDFLGDAGNAIDGNRDSDYYHGSCSKTNKDLTPWWRVDLHEKHWVFHVTITNKITYPERLNGAEIHVGNSLENNGNSNTICATVSFIPGGNSTIYHCGRGTQGRYINIVIPGYRGQLSLCEVEVHGVQAPRGEENVARRGIASQSTTNWGGKAERAIDGNRNGFYHNNSCSHTNTDPMPWWQVDLLHCEQIISVKLYNRIDCCSKRLLGAQVRVGISSSNNGNNNSLCGTVGAAAVGATETINCRGMLGRYVNILLPRKGILTLCEVEVYVLRPAALINPTQCCS</sequence>
<reference evidence="11" key="1">
    <citation type="journal article" date="2006" name="Science">
        <title>Ancient noncoding elements conserved in the human genome.</title>
        <authorList>
            <person name="Venkatesh B."/>
            <person name="Kirkness E.F."/>
            <person name="Loh Y.H."/>
            <person name="Halpern A.L."/>
            <person name="Lee A.P."/>
            <person name="Johnson J."/>
            <person name="Dandona N."/>
            <person name="Viswanathan L.D."/>
            <person name="Tay A."/>
            <person name="Venter J.C."/>
            <person name="Strausberg R.L."/>
            <person name="Brenner S."/>
        </authorList>
    </citation>
    <scope>NUCLEOTIDE SEQUENCE [LARGE SCALE GENOMIC DNA]</scope>
</reference>
<evidence type="ECO:0000256" key="2">
    <source>
        <dbReference type="ARBA" id="ARBA00010147"/>
    </source>
</evidence>
<dbReference type="STRING" id="7868.ENSCMIP00000003692"/>
<evidence type="ECO:0000256" key="5">
    <source>
        <dbReference type="ARBA" id="ARBA00022734"/>
    </source>
</evidence>
<evidence type="ECO:0000256" key="3">
    <source>
        <dbReference type="ARBA" id="ARBA00011233"/>
    </source>
</evidence>
<dbReference type="Pfam" id="PF22633">
    <property type="entry name" value="F5_F8_type_C_2"/>
    <property type="match status" value="2"/>
</dbReference>
<name>A0A4W3GKR1_CALMI</name>
<evidence type="ECO:0000256" key="8">
    <source>
        <dbReference type="SAM" id="SignalP"/>
    </source>
</evidence>
<feature type="signal peptide" evidence="8">
    <location>
        <begin position="1"/>
        <end position="19"/>
    </location>
</feature>
<dbReference type="InterPro" id="IPR051941">
    <property type="entry name" value="BG_Antigen-Binding_Lectin"/>
</dbReference>
<keyword evidence="7" id="KW-1015">Disulfide bond</keyword>
<dbReference type="GO" id="GO:0001868">
    <property type="term" value="P:regulation of complement activation, lectin pathway"/>
    <property type="evidence" value="ECO:0007669"/>
    <property type="project" value="UniProtKB-ARBA"/>
</dbReference>
<keyword evidence="4" id="KW-0479">Metal-binding</keyword>
<feature type="domain" description="Fucolectin tachylectin-4 pentraxin-1" evidence="9">
    <location>
        <begin position="162"/>
        <end position="305"/>
    </location>
</feature>
<reference evidence="10" key="4">
    <citation type="submission" date="2025-08" db="UniProtKB">
        <authorList>
            <consortium name="Ensembl"/>
        </authorList>
    </citation>
    <scope>IDENTIFICATION</scope>
</reference>
<reference evidence="10" key="5">
    <citation type="submission" date="2025-09" db="UniProtKB">
        <authorList>
            <consortium name="Ensembl"/>
        </authorList>
    </citation>
    <scope>IDENTIFICATION</scope>
</reference>
<keyword evidence="5" id="KW-0430">Lectin</keyword>
<dbReference type="InterPro" id="IPR006585">
    <property type="entry name" value="FTP1"/>
</dbReference>
<dbReference type="InParanoid" id="A0A4W3GKR1"/>
<dbReference type="AlphaFoldDB" id="A0A4W3GKR1"/>
<evidence type="ECO:0000313" key="11">
    <source>
        <dbReference type="Proteomes" id="UP000314986"/>
    </source>
</evidence>
<proteinExistence type="inferred from homology"/>
<comment type="similarity">
    <text evidence="2">Belongs to the fucolectin family.</text>
</comment>
<evidence type="ECO:0000313" key="10">
    <source>
        <dbReference type="Ensembl" id="ENSCMIP00000003692.1"/>
    </source>
</evidence>
<dbReference type="Proteomes" id="UP000314986">
    <property type="component" value="Unassembled WGS sequence"/>
</dbReference>
<dbReference type="GO" id="GO:0046872">
    <property type="term" value="F:metal ion binding"/>
    <property type="evidence" value="ECO:0007669"/>
    <property type="project" value="UniProtKB-KW"/>
</dbReference>
<dbReference type="GO" id="GO:0010185">
    <property type="term" value="P:regulation of cellular defense response"/>
    <property type="evidence" value="ECO:0007669"/>
    <property type="project" value="UniProtKB-ARBA"/>
</dbReference>
<dbReference type="PANTHER" id="PTHR45713:SF11">
    <property type="entry name" value="FUCOLECTIN TACHYLECTIN-4 PENTRAXIN-1 DOMAIN-CONTAINING PROTEIN"/>
    <property type="match status" value="1"/>
</dbReference>
<organism evidence="10 11">
    <name type="scientific">Callorhinchus milii</name>
    <name type="common">Ghost shark</name>
    <dbReference type="NCBI Taxonomy" id="7868"/>
    <lineage>
        <taxon>Eukaryota</taxon>
        <taxon>Metazoa</taxon>
        <taxon>Chordata</taxon>
        <taxon>Craniata</taxon>
        <taxon>Vertebrata</taxon>
        <taxon>Chondrichthyes</taxon>
        <taxon>Holocephali</taxon>
        <taxon>Chimaeriformes</taxon>
        <taxon>Callorhinchidae</taxon>
        <taxon>Callorhinchus</taxon>
    </lineage>
</organism>
<reference evidence="11" key="2">
    <citation type="journal article" date="2007" name="PLoS Biol.">
        <title>Survey sequencing and comparative analysis of the elephant shark (Callorhinchus milii) genome.</title>
        <authorList>
            <person name="Venkatesh B."/>
            <person name="Kirkness E.F."/>
            <person name="Loh Y.H."/>
            <person name="Halpern A.L."/>
            <person name="Lee A.P."/>
            <person name="Johnson J."/>
            <person name="Dandona N."/>
            <person name="Viswanathan L.D."/>
            <person name="Tay A."/>
            <person name="Venter J.C."/>
            <person name="Strausberg R.L."/>
            <person name="Brenner S."/>
        </authorList>
    </citation>
    <scope>NUCLEOTIDE SEQUENCE [LARGE SCALE GENOMIC DNA]</scope>
</reference>
<dbReference type="OMA" id="FTCNGMD"/>
<evidence type="ECO:0000256" key="7">
    <source>
        <dbReference type="ARBA" id="ARBA00023157"/>
    </source>
</evidence>
<dbReference type="PANTHER" id="PTHR45713">
    <property type="entry name" value="FTP DOMAIN-CONTAINING PROTEIN"/>
    <property type="match status" value="1"/>
</dbReference>
<keyword evidence="11" id="KW-1185">Reference proteome</keyword>
<evidence type="ECO:0000256" key="4">
    <source>
        <dbReference type="ARBA" id="ARBA00022723"/>
    </source>
</evidence>
<keyword evidence="6" id="KW-0106">Calcium</keyword>
<dbReference type="GeneTree" id="ENSGT01060000248575"/>
<keyword evidence="8" id="KW-0732">Signal</keyword>
<dbReference type="Ensembl" id="ENSCMIT00000003837.1">
    <property type="protein sequence ID" value="ENSCMIP00000003692.1"/>
    <property type="gene ID" value="ENSCMIG00000002001.1"/>
</dbReference>